<dbReference type="AlphaFoldDB" id="A0A537K690"/>
<organism evidence="2 3">
    <name type="scientific">Candidatus Segetimicrobium genomatis</name>
    <dbReference type="NCBI Taxonomy" id="2569760"/>
    <lineage>
        <taxon>Bacteria</taxon>
        <taxon>Bacillati</taxon>
        <taxon>Candidatus Sysuimicrobiota</taxon>
        <taxon>Candidatus Sysuimicrobiia</taxon>
        <taxon>Candidatus Sysuimicrobiales</taxon>
        <taxon>Candidatus Segetimicrobiaceae</taxon>
        <taxon>Candidatus Segetimicrobium</taxon>
    </lineage>
</organism>
<evidence type="ECO:0000313" key="3">
    <source>
        <dbReference type="Proteomes" id="UP000318509"/>
    </source>
</evidence>
<keyword evidence="1" id="KW-0812">Transmembrane</keyword>
<dbReference type="EMBL" id="VBAK01000105">
    <property type="protein sequence ID" value="TMI91076.1"/>
    <property type="molecule type" value="Genomic_DNA"/>
</dbReference>
<gene>
    <name evidence="2" type="ORF">E6H00_05180</name>
</gene>
<reference evidence="2 3" key="1">
    <citation type="journal article" date="2019" name="Nat. Microbiol.">
        <title>Mediterranean grassland soil C-N compound turnover is dependent on rainfall and depth, and is mediated by genomically divergent microorganisms.</title>
        <authorList>
            <person name="Diamond S."/>
            <person name="Andeer P.F."/>
            <person name="Li Z."/>
            <person name="Crits-Christoph A."/>
            <person name="Burstein D."/>
            <person name="Anantharaman K."/>
            <person name="Lane K.R."/>
            <person name="Thomas B.C."/>
            <person name="Pan C."/>
            <person name="Northen T.R."/>
            <person name="Banfield J.F."/>
        </authorList>
    </citation>
    <scope>NUCLEOTIDE SEQUENCE [LARGE SCALE GENOMIC DNA]</scope>
    <source>
        <strain evidence="2">NP_3</strain>
    </source>
</reference>
<evidence type="ECO:0000256" key="1">
    <source>
        <dbReference type="SAM" id="Phobius"/>
    </source>
</evidence>
<name>A0A537K690_9BACT</name>
<feature type="transmembrane region" description="Helical" evidence="1">
    <location>
        <begin position="12"/>
        <end position="35"/>
    </location>
</feature>
<evidence type="ECO:0008006" key="4">
    <source>
        <dbReference type="Google" id="ProtNLM"/>
    </source>
</evidence>
<sequence>MSAHPDDAERGQAMLALLIGTVLVTVISVALVGLMNTDMSHAAVQYAVSRSFYIAQAGLGEAMADMVAAADPAAEATPEAGVTAPYGGGQFTYWVDAGPAAGCGAGLKTLEALGRVASLGRMIPARVRACAMPGAPFLAALFGVSRVEFQGASRIYLAPYDVGSPGGGGNVGSFAEVNFSDQSVRLNALSEEGGDTVTLRGTTVLDYTLFGFPTRPVYNPSPTSEPAPWILTAFGDLIKAQPAAGPIPNRCGTRFACVTVADRLTDVQNVGDLREGAYMRHVYVKSFREEVLPPLALDPAPFRARAAQNPANAALNRSAGLADKADALYTTMQFYKIVFYLASHPEQSLHGTVYIDGSFDFSQSVSLGGTSGDVTLAVGGDLTIRKNVTVANRHDLSTVAGRRTPAIVVLGARIPVDLPVETCGPRVNWSGAFVMCAGSTLVVDGLIYTQDGMAVLPGASLDQVGAMYHSTRGTGNPGFTIRDATLILRFDPLALSAFGKGAAMLSWQQLH</sequence>
<keyword evidence="1" id="KW-1133">Transmembrane helix</keyword>
<comment type="caution">
    <text evidence="2">The sequence shown here is derived from an EMBL/GenBank/DDBJ whole genome shotgun (WGS) entry which is preliminary data.</text>
</comment>
<proteinExistence type="predicted"/>
<accession>A0A537K690</accession>
<keyword evidence="1" id="KW-0472">Membrane</keyword>
<protein>
    <recommendedName>
        <fullName evidence="4">Type 4 fimbrial biogenesis protein PilX N-terminal domain-containing protein</fullName>
    </recommendedName>
</protein>
<evidence type="ECO:0000313" key="2">
    <source>
        <dbReference type="EMBL" id="TMI91076.1"/>
    </source>
</evidence>
<dbReference type="Proteomes" id="UP000318509">
    <property type="component" value="Unassembled WGS sequence"/>
</dbReference>